<evidence type="ECO:0000259" key="1">
    <source>
        <dbReference type="Pfam" id="PF19778"/>
    </source>
</evidence>
<organism evidence="2 3">
    <name type="scientific">Corynebacterium breve</name>
    <dbReference type="NCBI Taxonomy" id="3049799"/>
    <lineage>
        <taxon>Bacteria</taxon>
        <taxon>Bacillati</taxon>
        <taxon>Actinomycetota</taxon>
        <taxon>Actinomycetes</taxon>
        <taxon>Mycobacteriales</taxon>
        <taxon>Corynebacteriaceae</taxon>
        <taxon>Corynebacterium</taxon>
    </lineage>
</organism>
<proteinExistence type="predicted"/>
<evidence type="ECO:0000313" key="2">
    <source>
        <dbReference type="EMBL" id="WIM68711.1"/>
    </source>
</evidence>
<reference evidence="2 3" key="1">
    <citation type="submission" date="2023-05" db="EMBL/GenBank/DDBJ databases">
        <title>Corynebacterium suedekumii sp. nov. and Corynebacterium breve sp. nov. isolated from raw cow's milk.</title>
        <authorList>
            <person name="Baer M.K."/>
            <person name="Mehl L."/>
            <person name="Hellmuth R."/>
            <person name="Marke G."/>
            <person name="Lipski A."/>
        </authorList>
    </citation>
    <scope>NUCLEOTIDE SEQUENCE [LARGE SCALE GENOMIC DNA]</scope>
    <source>
        <strain evidence="2 3">R4</strain>
    </source>
</reference>
<protein>
    <recommendedName>
        <fullName evidence="1">Type III restriction enzyme C-terminal endonuclease domain-containing protein</fullName>
    </recommendedName>
</protein>
<evidence type="ECO:0000313" key="3">
    <source>
        <dbReference type="Proteomes" id="UP001225598"/>
    </source>
</evidence>
<keyword evidence="3" id="KW-1185">Reference proteome</keyword>
<sequence length="175" mass="19739">MEQEFLNRFSYTQVRGVVGATALTDEAGEPLEDIVQGNIGVYKDATSKVPDKFLYDVFVFDSPKEKETIRDSDVDQVVVYGKIPRRSIKVPLYFGGTTSPDFMYVLKKGDGQMALNFIIETKDVEKKTDLRQSEQMRIAAAKKFFESMEESGVDVAFRAQLKNDDIVSMIKQVLG</sequence>
<dbReference type="EMBL" id="CP126969">
    <property type="protein sequence ID" value="WIM68711.1"/>
    <property type="molecule type" value="Genomic_DNA"/>
</dbReference>
<feature type="domain" description="Type III restriction enzyme C-terminal endonuclease" evidence="1">
    <location>
        <begin position="52"/>
        <end position="159"/>
    </location>
</feature>
<dbReference type="RefSeq" id="WP_284826435.1">
    <property type="nucleotide sequence ID" value="NZ_CP126969.1"/>
</dbReference>
<name>A0ABY8VGD1_9CORY</name>
<gene>
    <name evidence="2" type="ORF">QP027_04815</name>
</gene>
<dbReference type="InterPro" id="IPR045572">
    <property type="entry name" value="RE_endonuc_C"/>
</dbReference>
<dbReference type="Pfam" id="PF19778">
    <property type="entry name" value="RE_endonuc"/>
    <property type="match status" value="1"/>
</dbReference>
<dbReference type="Proteomes" id="UP001225598">
    <property type="component" value="Chromosome"/>
</dbReference>
<accession>A0ABY8VGD1</accession>